<dbReference type="AlphaFoldDB" id="A0A803PBJ2"/>
<dbReference type="EnsemblPlants" id="evm.model.04.1058">
    <property type="protein sequence ID" value="cds.evm.model.04.1058"/>
    <property type="gene ID" value="evm.TU.04.1058"/>
</dbReference>
<keyword evidence="2" id="KW-1185">Reference proteome</keyword>
<reference evidence="1" key="2">
    <citation type="submission" date="2021-03" db="UniProtKB">
        <authorList>
            <consortium name="EnsemblPlants"/>
        </authorList>
    </citation>
    <scope>IDENTIFICATION</scope>
</reference>
<proteinExistence type="predicted"/>
<dbReference type="Gramene" id="evm.model.04.1058">
    <property type="protein sequence ID" value="cds.evm.model.04.1058"/>
    <property type="gene ID" value="evm.TU.04.1058"/>
</dbReference>
<evidence type="ECO:0000313" key="1">
    <source>
        <dbReference type="EnsemblPlants" id="cds.evm.model.04.1058"/>
    </source>
</evidence>
<dbReference type="PANTHER" id="PTHR11439">
    <property type="entry name" value="GAG-POL-RELATED RETROTRANSPOSON"/>
    <property type="match status" value="1"/>
</dbReference>
<evidence type="ECO:0000313" key="2">
    <source>
        <dbReference type="Proteomes" id="UP000596661"/>
    </source>
</evidence>
<name>A0A803PBJ2_CANSA</name>
<dbReference type="Proteomes" id="UP000596661">
    <property type="component" value="Chromosome 4"/>
</dbReference>
<accession>A0A803PBJ2</accession>
<dbReference type="PANTHER" id="PTHR11439:SF463">
    <property type="entry name" value="REVERSE TRANSCRIPTASE TY1_COPIA-TYPE DOMAIN-CONTAINING PROTEIN"/>
    <property type="match status" value="1"/>
</dbReference>
<organism evidence="1 2">
    <name type="scientific">Cannabis sativa</name>
    <name type="common">Hemp</name>
    <name type="synonym">Marijuana</name>
    <dbReference type="NCBI Taxonomy" id="3483"/>
    <lineage>
        <taxon>Eukaryota</taxon>
        <taxon>Viridiplantae</taxon>
        <taxon>Streptophyta</taxon>
        <taxon>Embryophyta</taxon>
        <taxon>Tracheophyta</taxon>
        <taxon>Spermatophyta</taxon>
        <taxon>Magnoliopsida</taxon>
        <taxon>eudicotyledons</taxon>
        <taxon>Gunneridae</taxon>
        <taxon>Pentapetalae</taxon>
        <taxon>rosids</taxon>
        <taxon>fabids</taxon>
        <taxon>Rosales</taxon>
        <taxon>Cannabaceae</taxon>
        <taxon>Cannabis</taxon>
    </lineage>
</organism>
<reference evidence="1" key="1">
    <citation type="submission" date="2018-11" db="EMBL/GenBank/DDBJ databases">
        <authorList>
            <person name="Grassa J C."/>
        </authorList>
    </citation>
    <scope>NUCLEOTIDE SEQUENCE [LARGE SCALE GENOMIC DNA]</scope>
</reference>
<protein>
    <submittedName>
        <fullName evidence="1">Uncharacterized protein</fullName>
    </submittedName>
</protein>
<sequence length="366" mass="41268">MIAILPNQFQGLIRNHDPTNTMDSFTSRLPSLSLNDLSCTTESRSGTTLSITCLLWEQLQAFADADWGACVDTKKSISGYCVFLGQTLISWKTKKQPTVSRSLAEAEYRAIYNATCEFTWLTSLLQELNIKISLPSVLFYDNAAIYISENPIFHECTKHVEIDCHIVREKIINGSLKLSHVSSKAKRADILAKPLFPTSFNNILSKMDEEEYIRKLEGFDSKNPNEMTDAKPVSTPLAPHFKLSKKDLTDTEEERTRMDSVPYATCVESLMYVMLCTRSHLAHAMSIVSRYISDPCGQHWEALKCVLRYVRGTLVVGLIYNSKTENREEVTGYVDSNFVGCLNTRRSTTGYAFTAQDGCISWKDTP</sequence>
<dbReference type="EMBL" id="UZAU01000372">
    <property type="status" value="NOT_ANNOTATED_CDS"/>
    <property type="molecule type" value="Genomic_DNA"/>
</dbReference>
<dbReference type="CDD" id="cd09272">
    <property type="entry name" value="RNase_HI_RT_Ty1"/>
    <property type="match status" value="1"/>
</dbReference>